<dbReference type="InterPro" id="IPR041796">
    <property type="entry name" value="Mre11_N"/>
</dbReference>
<keyword evidence="1" id="KW-0378">Hydrolase</keyword>
<dbReference type="Proteomes" id="UP000050482">
    <property type="component" value="Unassembled WGS sequence"/>
</dbReference>
<dbReference type="PATRIC" id="fig|471514.4.peg.4242"/>
<dbReference type="Gene3D" id="3.60.21.10">
    <property type="match status" value="1"/>
</dbReference>
<comment type="caution">
    <text evidence="3">The sequence shown here is derived from an EMBL/GenBank/DDBJ whole genome shotgun (WGS) entry which is preliminary data.</text>
</comment>
<evidence type="ECO:0000256" key="1">
    <source>
        <dbReference type="ARBA" id="ARBA00022801"/>
    </source>
</evidence>
<evidence type="ECO:0000259" key="2">
    <source>
        <dbReference type="Pfam" id="PF00149"/>
    </source>
</evidence>
<dbReference type="InterPro" id="IPR050535">
    <property type="entry name" value="DNA_Repair-Maintenance_Comp"/>
</dbReference>
<evidence type="ECO:0000313" key="3">
    <source>
        <dbReference type="EMBL" id="KPV44675.1"/>
    </source>
</evidence>
<proteinExistence type="predicted"/>
<dbReference type="AlphaFoldDB" id="A0A0P9GTX7"/>
<organism evidence="3 4">
    <name type="scientific">Alicyclobacillus ferrooxydans</name>
    <dbReference type="NCBI Taxonomy" id="471514"/>
    <lineage>
        <taxon>Bacteria</taxon>
        <taxon>Bacillati</taxon>
        <taxon>Bacillota</taxon>
        <taxon>Bacilli</taxon>
        <taxon>Bacillales</taxon>
        <taxon>Alicyclobacillaceae</taxon>
        <taxon>Alicyclobacillus</taxon>
    </lineage>
</organism>
<dbReference type="STRING" id="471514.AN477_06320"/>
<dbReference type="InterPro" id="IPR029052">
    <property type="entry name" value="Metallo-depent_PP-like"/>
</dbReference>
<reference evidence="3 4" key="1">
    <citation type="submission" date="2015-09" db="EMBL/GenBank/DDBJ databases">
        <title>Draft genome sequence of Alicyclobacillus ferrooxydans DSM 22381.</title>
        <authorList>
            <person name="Hemp J."/>
        </authorList>
    </citation>
    <scope>NUCLEOTIDE SEQUENCE [LARGE SCALE GENOMIC DNA]</scope>
    <source>
        <strain evidence="3 4">TC-34</strain>
    </source>
</reference>
<keyword evidence="4" id="KW-1185">Reference proteome</keyword>
<dbReference type="EMBL" id="LJCO01000030">
    <property type="protein sequence ID" value="KPV44675.1"/>
    <property type="molecule type" value="Genomic_DNA"/>
</dbReference>
<dbReference type="SUPFAM" id="SSF56300">
    <property type="entry name" value="Metallo-dependent phosphatases"/>
    <property type="match status" value="1"/>
</dbReference>
<name>A0A0P9GTX7_9BACL</name>
<dbReference type="PANTHER" id="PTHR30337:SF7">
    <property type="entry name" value="PHOSPHOESTERASE"/>
    <property type="match status" value="1"/>
</dbReference>
<dbReference type="InterPro" id="IPR014576">
    <property type="entry name" value="Pesterase_YhaO"/>
</dbReference>
<evidence type="ECO:0000313" key="4">
    <source>
        <dbReference type="Proteomes" id="UP000050482"/>
    </source>
</evidence>
<protein>
    <submittedName>
        <fullName evidence="3">Metallophosphoesterase</fullName>
    </submittedName>
</protein>
<sequence>MVFKFIHAADLHLDSPLRGLSALADAPTEEIRTATRKALQNLVDLCIAERVAFVLIAGDVYDGDWEDYTTGLFFTKSMARLREHGIRVFLIRGNHDAQSQISRRLTLPDNVKEFRTDMPETVILDDLAVAIHGQGFATRAVTENLAAGYPPAEPWMFNIGLLHTAAEGQEGHEPYAPCRVDELVQKGYQYWALGHIHKRQLLHEDPYILFPGNIQGRHIREEGEKGCTVVTVDGLAVSLEHRNLDVLRWYTCTVDLSEVSNSDDFAVAVQSAVGEIADANLDCRLALRVICEGETEIHGEILEDPERYIHEIQNAAAVVGGERVWIEKVKFDTSHQKTGHGTLAADPHGLGSLLLRTLESAKQDDVFIADFLRHTKVLQGNLRDYLQTADATKVESAADLDTLLGDAEDLLLTILAKGGIRQ</sequence>
<dbReference type="Pfam" id="PF00149">
    <property type="entry name" value="Metallophos"/>
    <property type="match status" value="1"/>
</dbReference>
<dbReference type="PIRSF" id="PIRSF033091">
    <property type="entry name" value="Pesterase_YhaO"/>
    <property type="match status" value="1"/>
</dbReference>
<dbReference type="CDD" id="cd00840">
    <property type="entry name" value="MPP_Mre11_N"/>
    <property type="match status" value="1"/>
</dbReference>
<gene>
    <name evidence="3" type="ORF">AN477_06320</name>
</gene>
<dbReference type="InterPro" id="IPR004843">
    <property type="entry name" value="Calcineurin-like_PHP"/>
</dbReference>
<dbReference type="PANTHER" id="PTHR30337">
    <property type="entry name" value="COMPONENT OF ATP-DEPENDENT DSDNA EXONUCLEASE"/>
    <property type="match status" value="1"/>
</dbReference>
<dbReference type="OrthoDB" id="9773856at2"/>
<accession>A0A0P9GTX7</accession>
<dbReference type="GO" id="GO:0016787">
    <property type="term" value="F:hydrolase activity"/>
    <property type="evidence" value="ECO:0007669"/>
    <property type="project" value="UniProtKB-KW"/>
</dbReference>
<feature type="domain" description="Calcineurin-like phosphoesterase" evidence="2">
    <location>
        <begin position="3"/>
        <end position="198"/>
    </location>
</feature>